<sequence length="85" mass="10169">MCRCSYYFCCFKILLSINHDTLMFAVVLTYHRITAVAYNLLAVKALDINERELFMDHLDTMKSYVPFIQLGFLTYYNIRYVVIYM</sequence>
<reference evidence="2 3" key="1">
    <citation type="journal article" date="2017" name="Nat. Commun.">
        <title>Genome assembly with in vitro proximity ligation data and whole-genome triplication in lettuce.</title>
        <authorList>
            <person name="Reyes-Chin-Wo S."/>
            <person name="Wang Z."/>
            <person name="Yang X."/>
            <person name="Kozik A."/>
            <person name="Arikit S."/>
            <person name="Song C."/>
            <person name="Xia L."/>
            <person name="Froenicke L."/>
            <person name="Lavelle D.O."/>
            <person name="Truco M.J."/>
            <person name="Xia R."/>
            <person name="Zhu S."/>
            <person name="Xu C."/>
            <person name="Xu H."/>
            <person name="Xu X."/>
            <person name="Cox K."/>
            <person name="Korf I."/>
            <person name="Meyers B.C."/>
            <person name="Michelmore R.W."/>
        </authorList>
    </citation>
    <scope>NUCLEOTIDE SEQUENCE [LARGE SCALE GENOMIC DNA]</scope>
    <source>
        <strain evidence="3">cv. Salinas</strain>
        <tissue evidence="2">Seedlings</tissue>
    </source>
</reference>
<keyword evidence="3" id="KW-1185">Reference proteome</keyword>
<keyword evidence="1" id="KW-0812">Transmembrane</keyword>
<accession>A0A9R1VWN6</accession>
<keyword evidence="1" id="KW-0472">Membrane</keyword>
<protein>
    <submittedName>
        <fullName evidence="2">Uncharacterized protein</fullName>
    </submittedName>
</protein>
<name>A0A9R1VWN6_LACSA</name>
<evidence type="ECO:0000256" key="1">
    <source>
        <dbReference type="SAM" id="Phobius"/>
    </source>
</evidence>
<feature type="transmembrane region" description="Helical" evidence="1">
    <location>
        <begin position="63"/>
        <end position="82"/>
    </location>
</feature>
<dbReference type="AlphaFoldDB" id="A0A9R1VWN6"/>
<keyword evidence="1" id="KW-1133">Transmembrane helix</keyword>
<proteinExistence type="predicted"/>
<organism evidence="2 3">
    <name type="scientific">Lactuca sativa</name>
    <name type="common">Garden lettuce</name>
    <dbReference type="NCBI Taxonomy" id="4236"/>
    <lineage>
        <taxon>Eukaryota</taxon>
        <taxon>Viridiplantae</taxon>
        <taxon>Streptophyta</taxon>
        <taxon>Embryophyta</taxon>
        <taxon>Tracheophyta</taxon>
        <taxon>Spermatophyta</taxon>
        <taxon>Magnoliopsida</taxon>
        <taxon>eudicotyledons</taxon>
        <taxon>Gunneridae</taxon>
        <taxon>Pentapetalae</taxon>
        <taxon>asterids</taxon>
        <taxon>campanulids</taxon>
        <taxon>Asterales</taxon>
        <taxon>Asteraceae</taxon>
        <taxon>Cichorioideae</taxon>
        <taxon>Cichorieae</taxon>
        <taxon>Lactucinae</taxon>
        <taxon>Lactuca</taxon>
    </lineage>
</organism>
<dbReference type="EMBL" id="NBSK02000004">
    <property type="protein sequence ID" value="KAJ0212909.1"/>
    <property type="molecule type" value="Genomic_DNA"/>
</dbReference>
<feature type="transmembrane region" description="Helical" evidence="1">
    <location>
        <begin position="21"/>
        <end position="43"/>
    </location>
</feature>
<evidence type="ECO:0000313" key="2">
    <source>
        <dbReference type="EMBL" id="KAJ0212909.1"/>
    </source>
</evidence>
<comment type="caution">
    <text evidence="2">The sequence shown here is derived from an EMBL/GenBank/DDBJ whole genome shotgun (WGS) entry which is preliminary data.</text>
</comment>
<evidence type="ECO:0000313" key="3">
    <source>
        <dbReference type="Proteomes" id="UP000235145"/>
    </source>
</evidence>
<gene>
    <name evidence="2" type="ORF">LSAT_V11C400175010</name>
</gene>
<dbReference type="Proteomes" id="UP000235145">
    <property type="component" value="Unassembled WGS sequence"/>
</dbReference>